<proteinExistence type="predicted"/>
<organism evidence="2">
    <name type="scientific">Anopheles marajoara</name>
    <dbReference type="NCBI Taxonomy" id="58244"/>
    <lineage>
        <taxon>Eukaryota</taxon>
        <taxon>Metazoa</taxon>
        <taxon>Ecdysozoa</taxon>
        <taxon>Arthropoda</taxon>
        <taxon>Hexapoda</taxon>
        <taxon>Insecta</taxon>
        <taxon>Pterygota</taxon>
        <taxon>Neoptera</taxon>
        <taxon>Endopterygota</taxon>
        <taxon>Diptera</taxon>
        <taxon>Nematocera</taxon>
        <taxon>Culicoidea</taxon>
        <taxon>Culicidae</taxon>
        <taxon>Anophelinae</taxon>
        <taxon>Anopheles</taxon>
    </lineage>
</organism>
<feature type="signal peptide" evidence="1">
    <location>
        <begin position="1"/>
        <end position="24"/>
    </location>
</feature>
<protein>
    <submittedName>
        <fullName evidence="2">Putative secreted protein</fullName>
    </submittedName>
</protein>
<name>A0A2M4CEB2_9DIPT</name>
<accession>A0A2M4CEB2</accession>
<evidence type="ECO:0000256" key="1">
    <source>
        <dbReference type="SAM" id="SignalP"/>
    </source>
</evidence>
<dbReference type="AlphaFoldDB" id="A0A2M4CEB2"/>
<evidence type="ECO:0000313" key="2">
    <source>
        <dbReference type="EMBL" id="MBW63660.1"/>
    </source>
</evidence>
<dbReference type="EMBL" id="GGFJ01014519">
    <property type="protein sequence ID" value="MBW63660.1"/>
    <property type="molecule type" value="Transcribed_RNA"/>
</dbReference>
<feature type="chain" id="PRO_5014844052" evidence="1">
    <location>
        <begin position="25"/>
        <end position="70"/>
    </location>
</feature>
<keyword evidence="1" id="KW-0732">Signal</keyword>
<sequence>MNQTRTLHHSLLLLLTAALHDVKGFLELVAATCTKQLEHKSSDLHPVPDGLWRFARRLISEAKINKEDKH</sequence>
<reference evidence="2" key="1">
    <citation type="submission" date="2018-01" db="EMBL/GenBank/DDBJ databases">
        <title>An insight into the sialome of Amazonian anophelines.</title>
        <authorList>
            <person name="Ribeiro J.M."/>
            <person name="Scarpassa V."/>
            <person name="Calvo E."/>
        </authorList>
    </citation>
    <scope>NUCLEOTIDE SEQUENCE</scope>
    <source>
        <tissue evidence="2">Salivary glands</tissue>
    </source>
</reference>